<evidence type="ECO:0000313" key="3">
    <source>
        <dbReference type="Proteomes" id="UP000290819"/>
    </source>
</evidence>
<reference evidence="2 3" key="1">
    <citation type="submission" date="2017-03" db="EMBL/GenBank/DDBJ databases">
        <authorList>
            <person name="Safronova V.I."/>
            <person name="Sazanova A.L."/>
            <person name="Chirak E.R."/>
        </authorList>
    </citation>
    <scope>NUCLEOTIDE SEQUENCE [LARGE SCALE GENOMIC DNA]</scope>
    <source>
        <strain evidence="2 3">Opo-243</strain>
    </source>
</reference>
<organism evidence="2 3">
    <name type="scientific">Bradyrhizobium betae</name>
    <dbReference type="NCBI Taxonomy" id="244734"/>
    <lineage>
        <taxon>Bacteria</taxon>
        <taxon>Pseudomonadati</taxon>
        <taxon>Pseudomonadota</taxon>
        <taxon>Alphaproteobacteria</taxon>
        <taxon>Hyphomicrobiales</taxon>
        <taxon>Nitrobacteraceae</taxon>
        <taxon>Bradyrhizobium</taxon>
    </lineage>
</organism>
<keyword evidence="3" id="KW-1185">Reference proteome</keyword>
<dbReference type="Pfam" id="PF13643">
    <property type="entry name" value="DUF4145"/>
    <property type="match status" value="1"/>
</dbReference>
<gene>
    <name evidence="2" type="ORF">B5V03_20495</name>
</gene>
<feature type="domain" description="DUF4145" evidence="1">
    <location>
        <begin position="123"/>
        <end position="200"/>
    </location>
</feature>
<proteinExistence type="predicted"/>
<accession>A0A4Q1V451</accession>
<evidence type="ECO:0000259" key="1">
    <source>
        <dbReference type="Pfam" id="PF13643"/>
    </source>
</evidence>
<dbReference type="InterPro" id="IPR025285">
    <property type="entry name" value="DUF4145"/>
</dbReference>
<comment type="caution">
    <text evidence="2">The sequence shown here is derived from an EMBL/GenBank/DDBJ whole genome shotgun (WGS) entry which is preliminary data.</text>
</comment>
<dbReference type="Proteomes" id="UP000290819">
    <property type="component" value="Unassembled WGS sequence"/>
</dbReference>
<evidence type="ECO:0000313" key="2">
    <source>
        <dbReference type="EMBL" id="RXT44954.1"/>
    </source>
</evidence>
<dbReference type="AlphaFoldDB" id="A0A4Q1V451"/>
<name>A0A4Q1V451_9BRAD</name>
<sequence>MSRSAPCILDSIDMATFTHQCPHCLTEHIALRVYAGQFFHPQQPVVHLDCPKCGMPSAAHLQIIRAPGNDPRQWGEDLDVTRFFEVITFWPEPPGPVIPENMPADVERIYLQAERNFPTDGNEEAAGTMYRKALDVGLKKIDPDTKGVLAARIKKLAAAGKLTADIAEWADHVRDLGNDAAHEEEPPTREELTDLRNITEMVMRYLFSLPALVQARRSKP</sequence>
<protein>
    <recommendedName>
        <fullName evidence="1">DUF4145 domain-containing protein</fullName>
    </recommendedName>
</protein>
<dbReference type="EMBL" id="MZXW01000022">
    <property type="protein sequence ID" value="RXT44954.1"/>
    <property type="molecule type" value="Genomic_DNA"/>
</dbReference>
<dbReference type="OrthoDB" id="6712829at2"/>